<sequence>MATTNPTINRLWRSQNIITNILTHLDTSSQCSLRLVSTEICSLTTSEIFIRTRITFTPTSLTRPSRLEALSRIGKYIQHLIFYMPHSNATFLPPLLNPITGQEINFLYTPHTSMASHNKRPSNRRPKYGCPELGEILTQQYPPLFHAATNIPTFIKALSHLPNLRHLTISCPDQDPSQRYRRDIVDYALISLRIAIERAPVLKLEKLSIHIHPSGLQYLRHLPGFGCTPSAGRRWRQIRKLSITIDSWDFQSSLPGRDHLKILDDYIRNFGPNLEKVSFGWHGRKGPCPYSLFSDPLFAPPKETIKLFGEVTSPMSPLPAAPPRPPMVFPKLRYMQVRNATMSEQQVADFVYEHRHTVKEFDFENTTLINGGTWERALAPLTSRNCRSSDEWLSQPSGSDVDSLQYQSGSELYDIEEAPEVIDTLSGVTLPGMKESSITGAKLKRKRSHHRRRRRKHRQKENNNEKNDDEDDSGKEVRLKISAPIPTASPPVGLLHPMTFDPNIQGVQRNFEKEDAQQELIDDPDKRIMALKKAREAVLKQLGKEFCKTQDKRGRVLTAWPKPLQLEASCSSPKKSRGVFGHESSTALVPLMFSRC</sequence>
<dbReference type="Proteomes" id="UP000297814">
    <property type="component" value="Unassembled WGS sequence"/>
</dbReference>
<name>A0A4Z1GFN7_9HELO</name>
<evidence type="ECO:0000313" key="2">
    <source>
        <dbReference type="EMBL" id="TGO35804.1"/>
    </source>
</evidence>
<gene>
    <name evidence="2" type="ORF">BHYA_0145g00060</name>
</gene>
<reference evidence="2 3" key="1">
    <citation type="submission" date="2017-12" db="EMBL/GenBank/DDBJ databases">
        <title>Comparative genomics of Botrytis spp.</title>
        <authorList>
            <person name="Valero-Jimenez C.A."/>
            <person name="Tapia P."/>
            <person name="Veloso J."/>
            <person name="Silva-Moreno E."/>
            <person name="Staats M."/>
            <person name="Valdes J.H."/>
            <person name="Van Kan J.A.L."/>
        </authorList>
    </citation>
    <scope>NUCLEOTIDE SEQUENCE [LARGE SCALE GENOMIC DNA]</scope>
    <source>
        <strain evidence="2 3">Bh0001</strain>
    </source>
</reference>
<evidence type="ECO:0000256" key="1">
    <source>
        <dbReference type="SAM" id="MobiDB-lite"/>
    </source>
</evidence>
<proteinExistence type="predicted"/>
<organism evidence="2 3">
    <name type="scientific">Botrytis hyacinthi</name>
    <dbReference type="NCBI Taxonomy" id="278943"/>
    <lineage>
        <taxon>Eukaryota</taxon>
        <taxon>Fungi</taxon>
        <taxon>Dikarya</taxon>
        <taxon>Ascomycota</taxon>
        <taxon>Pezizomycotina</taxon>
        <taxon>Leotiomycetes</taxon>
        <taxon>Helotiales</taxon>
        <taxon>Sclerotiniaceae</taxon>
        <taxon>Botrytis</taxon>
    </lineage>
</organism>
<comment type="caution">
    <text evidence="2">The sequence shown here is derived from an EMBL/GenBank/DDBJ whole genome shotgun (WGS) entry which is preliminary data.</text>
</comment>
<accession>A0A4Z1GFN7</accession>
<keyword evidence="3" id="KW-1185">Reference proteome</keyword>
<feature type="region of interest" description="Disordered" evidence="1">
    <location>
        <begin position="426"/>
        <end position="476"/>
    </location>
</feature>
<evidence type="ECO:0000313" key="3">
    <source>
        <dbReference type="Proteomes" id="UP000297814"/>
    </source>
</evidence>
<dbReference type="AlphaFoldDB" id="A0A4Z1GFN7"/>
<feature type="compositionally biased region" description="Basic residues" evidence="1">
    <location>
        <begin position="442"/>
        <end position="459"/>
    </location>
</feature>
<dbReference type="EMBL" id="PQXK01000145">
    <property type="protein sequence ID" value="TGO35804.1"/>
    <property type="molecule type" value="Genomic_DNA"/>
</dbReference>
<protein>
    <submittedName>
        <fullName evidence="2">Uncharacterized protein</fullName>
    </submittedName>
</protein>